<accession>A0A7N2LMW4</accession>
<evidence type="ECO:0000313" key="4">
    <source>
        <dbReference type="Proteomes" id="UP000594261"/>
    </source>
</evidence>
<organism evidence="3 4">
    <name type="scientific">Quercus lobata</name>
    <name type="common">Valley oak</name>
    <dbReference type="NCBI Taxonomy" id="97700"/>
    <lineage>
        <taxon>Eukaryota</taxon>
        <taxon>Viridiplantae</taxon>
        <taxon>Streptophyta</taxon>
        <taxon>Embryophyta</taxon>
        <taxon>Tracheophyta</taxon>
        <taxon>Spermatophyta</taxon>
        <taxon>Magnoliopsida</taxon>
        <taxon>eudicotyledons</taxon>
        <taxon>Gunneridae</taxon>
        <taxon>Pentapetalae</taxon>
        <taxon>rosids</taxon>
        <taxon>fabids</taxon>
        <taxon>Fagales</taxon>
        <taxon>Fagaceae</taxon>
        <taxon>Quercus</taxon>
    </lineage>
</organism>
<feature type="domain" description="Reverse transcriptase zinc-binding" evidence="2">
    <location>
        <begin position="411"/>
        <end position="495"/>
    </location>
</feature>
<dbReference type="EnsemblPlants" id="QL05p019557:mrna">
    <property type="protein sequence ID" value="QL05p019557:mrna"/>
    <property type="gene ID" value="QL05p019557"/>
</dbReference>
<evidence type="ECO:0000313" key="3">
    <source>
        <dbReference type="EnsemblPlants" id="QL05p019557:mrna"/>
    </source>
</evidence>
<dbReference type="Proteomes" id="UP000594261">
    <property type="component" value="Chromosome 5"/>
</dbReference>
<evidence type="ECO:0000259" key="2">
    <source>
        <dbReference type="Pfam" id="PF13966"/>
    </source>
</evidence>
<dbReference type="OMA" id="ACYGWAN"/>
<dbReference type="InterPro" id="IPR026960">
    <property type="entry name" value="RVT-Znf"/>
</dbReference>
<dbReference type="PANTHER" id="PTHR33116:SF78">
    <property type="entry name" value="OS12G0587133 PROTEIN"/>
    <property type="match status" value="1"/>
</dbReference>
<reference evidence="3 4" key="1">
    <citation type="journal article" date="2016" name="G3 (Bethesda)">
        <title>First Draft Assembly and Annotation of the Genome of a California Endemic Oak Quercus lobata Nee (Fagaceae).</title>
        <authorList>
            <person name="Sork V.L."/>
            <person name="Fitz-Gibbon S.T."/>
            <person name="Puiu D."/>
            <person name="Crepeau M."/>
            <person name="Gugger P.F."/>
            <person name="Sherman R."/>
            <person name="Stevens K."/>
            <person name="Langley C.H."/>
            <person name="Pellegrini M."/>
            <person name="Salzberg S.L."/>
        </authorList>
    </citation>
    <scope>NUCLEOTIDE SEQUENCE [LARGE SCALE GENOMIC DNA]</scope>
    <source>
        <strain evidence="3 4">cv. SW786</strain>
    </source>
</reference>
<dbReference type="Gramene" id="QL05p019557:mrna">
    <property type="protein sequence ID" value="QL05p019557:mrna"/>
    <property type="gene ID" value="QL05p019557"/>
</dbReference>
<dbReference type="InParanoid" id="A0A7N2LMW4"/>
<keyword evidence="4" id="KW-1185">Reference proteome</keyword>
<dbReference type="PANTHER" id="PTHR33116">
    <property type="entry name" value="REVERSE TRANSCRIPTASE ZINC-BINDING DOMAIN-CONTAINING PROTEIN-RELATED-RELATED"/>
    <property type="match status" value="1"/>
</dbReference>
<name>A0A7N2LMW4_QUELO</name>
<dbReference type="Pfam" id="PF13966">
    <property type="entry name" value="zf-RVT"/>
    <property type="match status" value="1"/>
</dbReference>
<protein>
    <recommendedName>
        <fullName evidence="2">Reverse transcriptase zinc-binding domain-containing protein</fullName>
    </recommendedName>
</protein>
<evidence type="ECO:0000256" key="1">
    <source>
        <dbReference type="SAM" id="Coils"/>
    </source>
</evidence>
<sequence>MELRRAQAYAQVCGYGCKLVNIVGASDGVLDIGVEKQDCDGLRFALILNLMQHCSRGEALGVKHFCYLNEARKTILFFSCDADVEQILHVRMLLLCFQAVTGLKVNVSKSKLVPIGEVNNVHALAEILGCRIGSLPMTYLGMPLGASYKSPSIWNPILEKFHKKLAGWKKLYLSKGGRLTLLKSTLSSLPTYYLSLFTIPSHVANKIEKIQRDFLWGDSKIHLVGWDKVCAPKVNGGLSIRKLTTFNKALLGKWLWWFGVEETRLWRRVVALKFGEEWGGWSSKLGRGVHGCGLWRSIRKVWEVFSKHIRFEVGVGDRVKFWTDQWCGDLPLHLSFLVVYGIAINREASIASSLERLGTEARRSWKVLLLRNPNDWESGVVDDFLHSLGSNLPLSEERDRMIGKLSKKGDFDVRSFYDKLRCPLPIIFPWKGVWKVKAPTHVSFFVWSTAWEKILTRDILQCRGFDFVDWCILCRSNGETANHLLLHCGKAFQLWSLFLDLLGFLGSCQDRLQIRFSDEKDVKIRELTAELQRERKRSAAFQEQLDMVLRDMEDHSHHLSRNIDDIVQSVREIESKRFNRQDLNLSNLLGVQTS</sequence>
<dbReference type="AlphaFoldDB" id="A0A7N2LMW4"/>
<feature type="coiled-coil region" evidence="1">
    <location>
        <begin position="517"/>
        <end position="544"/>
    </location>
</feature>
<reference evidence="3" key="2">
    <citation type="submission" date="2021-01" db="UniProtKB">
        <authorList>
            <consortium name="EnsemblPlants"/>
        </authorList>
    </citation>
    <scope>IDENTIFICATION</scope>
</reference>
<proteinExistence type="predicted"/>
<keyword evidence="1" id="KW-0175">Coiled coil</keyword>
<dbReference type="FunCoup" id="A0A7N2LMW4">
    <property type="interactions" value="2"/>
</dbReference>
<dbReference type="EMBL" id="LRBV02000005">
    <property type="status" value="NOT_ANNOTATED_CDS"/>
    <property type="molecule type" value="Genomic_DNA"/>
</dbReference>